<proteinExistence type="predicted"/>
<evidence type="ECO:0008006" key="4">
    <source>
        <dbReference type="Google" id="ProtNLM"/>
    </source>
</evidence>
<comment type="caution">
    <text evidence="2">The sequence shown here is derived from an EMBL/GenBank/DDBJ whole genome shotgun (WGS) entry which is preliminary data.</text>
</comment>
<feature type="transmembrane region" description="Helical" evidence="1">
    <location>
        <begin position="126"/>
        <end position="146"/>
    </location>
</feature>
<dbReference type="Proteomes" id="UP000013167">
    <property type="component" value="Unassembled WGS sequence"/>
</dbReference>
<protein>
    <recommendedName>
        <fullName evidence="4">Integral membrane protein</fullName>
    </recommendedName>
</protein>
<organism evidence="2 3">
    <name type="scientific">Phycicoccus elongatus Lp2</name>
    <dbReference type="NCBI Taxonomy" id="1193181"/>
    <lineage>
        <taxon>Bacteria</taxon>
        <taxon>Bacillati</taxon>
        <taxon>Actinomycetota</taxon>
        <taxon>Actinomycetes</taxon>
        <taxon>Micrococcales</taxon>
        <taxon>Intrasporangiaceae</taxon>
        <taxon>Phycicoccus</taxon>
    </lineage>
</organism>
<gene>
    <name evidence="2" type="ORF">BN10_1030007</name>
</gene>
<keyword evidence="1" id="KW-0472">Membrane</keyword>
<dbReference type="OrthoDB" id="3290813at2"/>
<evidence type="ECO:0000256" key="1">
    <source>
        <dbReference type="SAM" id="Phobius"/>
    </source>
</evidence>
<feature type="transmembrane region" description="Helical" evidence="1">
    <location>
        <begin position="192"/>
        <end position="211"/>
    </location>
</feature>
<keyword evidence="3" id="KW-1185">Reference proteome</keyword>
<keyword evidence="1" id="KW-1133">Transmembrane helix</keyword>
<dbReference type="STRING" id="1193181.BN10_1030007"/>
<dbReference type="AlphaFoldDB" id="N0DXD4"/>
<feature type="transmembrane region" description="Helical" evidence="1">
    <location>
        <begin position="43"/>
        <end position="61"/>
    </location>
</feature>
<accession>N0DXD4</accession>
<evidence type="ECO:0000313" key="2">
    <source>
        <dbReference type="EMBL" id="CCH68508.1"/>
    </source>
</evidence>
<reference evidence="2 3" key="1">
    <citation type="journal article" date="2013" name="ISME J.">
        <title>A metabolic model for members of the genus Tetrasphaera involved in enhanced biological phosphorus removal.</title>
        <authorList>
            <person name="Kristiansen R."/>
            <person name="Nguyen H.T.T."/>
            <person name="Saunders A.M."/>
            <person name="Nielsen J.L."/>
            <person name="Wimmer R."/>
            <person name="Le V.Q."/>
            <person name="McIlroy S.J."/>
            <person name="Petrovski S."/>
            <person name="Seviour R.J."/>
            <person name="Calteau A."/>
            <person name="Nielsen K.L."/>
            <person name="Nielsen P.H."/>
        </authorList>
    </citation>
    <scope>NUCLEOTIDE SEQUENCE [LARGE SCALE GENOMIC DNA]</scope>
    <source>
        <strain evidence="2 3">Lp2</strain>
    </source>
</reference>
<name>N0DXD4_9MICO</name>
<sequence length="280" mass="28863">MIWVFMAALVGGIAVLLQAQSARAEDHSGHLGLLATLVRRPRYVAGLGCMFAGFVFGALALRTMPLFAVQAGRSSSLAVTAVLAVLMIGARLKGRDMAAIVAVGLGLVAVSFASRHGHSRLQLEGLGRLLPLVGVLLLLWLGQLLARRREAWVGPVLGVLAGSCFSVVGLCVRALAGGVHHHGWEALLHRPLLWTIPVAGFAGLHLSTVALTKSSVVAVTSALIASEVVVAGILGVTLAGDHAKPGLAWLALLGVAMVLVGALDLARFSAELEGAVDEAS</sequence>
<dbReference type="EMBL" id="CAIZ01000006">
    <property type="protein sequence ID" value="CCH68508.1"/>
    <property type="molecule type" value="Genomic_DNA"/>
</dbReference>
<feature type="transmembrane region" description="Helical" evidence="1">
    <location>
        <begin position="73"/>
        <end position="91"/>
    </location>
</feature>
<dbReference type="PANTHER" id="PTHR40761">
    <property type="entry name" value="CONSERVED INTEGRAL MEMBRANE ALANINE VALINE AND LEUCINE RICH PROTEIN-RELATED"/>
    <property type="match status" value="1"/>
</dbReference>
<dbReference type="eggNOG" id="COG0697">
    <property type="taxonomic scope" value="Bacteria"/>
</dbReference>
<dbReference type="PANTHER" id="PTHR40761:SF1">
    <property type="entry name" value="CONSERVED INTEGRAL MEMBRANE ALANINE VALINE AND LEUCINE RICH PROTEIN-RELATED"/>
    <property type="match status" value="1"/>
</dbReference>
<dbReference type="HOGENOM" id="CLU_065119_0_0_11"/>
<feature type="transmembrane region" description="Helical" evidence="1">
    <location>
        <begin position="217"/>
        <end position="239"/>
    </location>
</feature>
<feature type="transmembrane region" description="Helical" evidence="1">
    <location>
        <begin position="97"/>
        <end position="114"/>
    </location>
</feature>
<evidence type="ECO:0000313" key="3">
    <source>
        <dbReference type="Proteomes" id="UP000013167"/>
    </source>
</evidence>
<dbReference type="RefSeq" id="WP_010851412.1">
    <property type="nucleotide sequence ID" value="NZ_HF570956.1"/>
</dbReference>
<feature type="transmembrane region" description="Helical" evidence="1">
    <location>
        <begin position="152"/>
        <end position="172"/>
    </location>
</feature>
<feature type="transmembrane region" description="Helical" evidence="1">
    <location>
        <begin position="246"/>
        <end position="263"/>
    </location>
</feature>
<keyword evidence="1" id="KW-0812">Transmembrane</keyword>